<accession>A0A9N9KT49</accession>
<name>A0A9N9KT49_9HELO</name>
<evidence type="ECO:0000313" key="1">
    <source>
        <dbReference type="EMBL" id="CAG8951102.1"/>
    </source>
</evidence>
<dbReference type="EMBL" id="CAJVRL010000039">
    <property type="protein sequence ID" value="CAG8951102.1"/>
    <property type="molecule type" value="Genomic_DNA"/>
</dbReference>
<keyword evidence="2" id="KW-1185">Reference proteome</keyword>
<protein>
    <submittedName>
        <fullName evidence="1">Uncharacterized protein</fullName>
    </submittedName>
</protein>
<organism evidence="1 2">
    <name type="scientific">Hymenoscyphus fraxineus</name>
    <dbReference type="NCBI Taxonomy" id="746836"/>
    <lineage>
        <taxon>Eukaryota</taxon>
        <taxon>Fungi</taxon>
        <taxon>Dikarya</taxon>
        <taxon>Ascomycota</taxon>
        <taxon>Pezizomycotina</taxon>
        <taxon>Leotiomycetes</taxon>
        <taxon>Helotiales</taxon>
        <taxon>Helotiaceae</taxon>
        <taxon>Hymenoscyphus</taxon>
    </lineage>
</organism>
<proteinExistence type="predicted"/>
<comment type="caution">
    <text evidence="1">The sequence shown here is derived from an EMBL/GenBank/DDBJ whole genome shotgun (WGS) entry which is preliminary data.</text>
</comment>
<reference evidence="1" key="1">
    <citation type="submission" date="2021-07" db="EMBL/GenBank/DDBJ databases">
        <authorList>
            <person name="Durling M."/>
        </authorList>
    </citation>
    <scope>NUCLEOTIDE SEQUENCE</scope>
</reference>
<gene>
    <name evidence="1" type="ORF">HYFRA_00006500</name>
</gene>
<dbReference type="AlphaFoldDB" id="A0A9N9KT49"/>
<sequence>MGLRAGGAGLEAQVITALRERRYRDPLNHREQPQRTILNDRPSSLSTQPSYSDLLCAAATPAHSEIVAPPFQPRLTINVDSMTETFARAKIRKPEVTTCKWEGTTPNSTEYHRAARLMVITGTLGIRSHWPFQEDDGT</sequence>
<evidence type="ECO:0000313" key="2">
    <source>
        <dbReference type="Proteomes" id="UP000696280"/>
    </source>
</evidence>
<dbReference type="Proteomes" id="UP000696280">
    <property type="component" value="Unassembled WGS sequence"/>
</dbReference>